<comment type="caution">
    <text evidence="1">The sequence shown here is derived from an EMBL/GenBank/DDBJ whole genome shotgun (WGS) entry which is preliminary data.</text>
</comment>
<accession>A0A6I3UVV8</accession>
<dbReference type="Pfam" id="PF09491">
    <property type="entry name" value="RE_AlwI"/>
    <property type="match status" value="1"/>
</dbReference>
<name>A0A6I3UVV8_STREE</name>
<gene>
    <name evidence="1" type="ORF">GM536_15595</name>
</gene>
<feature type="non-terminal residue" evidence="1">
    <location>
        <position position="1"/>
    </location>
</feature>
<dbReference type="AlphaFoldDB" id="A0A6I3UVV8"/>
<reference evidence="1 2" key="1">
    <citation type="submission" date="2019-11" db="EMBL/GenBank/DDBJ databases">
        <title>Growth characteristics of pneumococcus vary with the chemical composition of the capsule and with environmental conditions.</title>
        <authorList>
            <person name="Tothpal A."/>
            <person name="Desobry K."/>
            <person name="Joshi S."/>
            <person name="Wyllie A.L."/>
            <person name="Weinberger D.M."/>
        </authorList>
    </citation>
    <scope>NUCLEOTIDE SEQUENCE [LARGE SCALE GENOMIC DNA]</scope>
    <source>
        <strain evidence="2">pnumococcus19F</strain>
    </source>
</reference>
<keyword evidence="1" id="KW-0540">Nuclease</keyword>
<dbReference type="InterPro" id="IPR018573">
    <property type="entry name" value="Restrct_endonuc_II_AlwI"/>
</dbReference>
<dbReference type="RefSeq" id="WP_155482674.1">
    <property type="nucleotide sequence ID" value="NZ_WNIA01001110.1"/>
</dbReference>
<dbReference type="GO" id="GO:0004519">
    <property type="term" value="F:endonuclease activity"/>
    <property type="evidence" value="ECO:0007669"/>
    <property type="project" value="UniProtKB-KW"/>
</dbReference>
<proteinExistence type="predicted"/>
<dbReference type="Gene3D" id="3.40.91.50">
    <property type="match status" value="1"/>
</dbReference>
<feature type="non-terminal residue" evidence="1">
    <location>
        <position position="77"/>
    </location>
</feature>
<organism evidence="1 2">
    <name type="scientific">Streptococcus pneumoniae</name>
    <dbReference type="NCBI Taxonomy" id="1313"/>
    <lineage>
        <taxon>Bacteria</taxon>
        <taxon>Bacillati</taxon>
        <taxon>Bacillota</taxon>
        <taxon>Bacilli</taxon>
        <taxon>Lactobacillales</taxon>
        <taxon>Streptococcaceae</taxon>
        <taxon>Streptococcus</taxon>
    </lineage>
</organism>
<keyword evidence="1" id="KW-0378">Hydrolase</keyword>
<evidence type="ECO:0000313" key="2">
    <source>
        <dbReference type="Proteomes" id="UP000437160"/>
    </source>
</evidence>
<protein>
    <submittedName>
        <fullName evidence="1">AlwI family type II restriction endonuclease</fullName>
    </submittedName>
</protein>
<dbReference type="Proteomes" id="UP000437160">
    <property type="component" value="Unassembled WGS sequence"/>
</dbReference>
<sequence length="77" mass="8486">SMQLTFSADNLPLSHAGGNKGDIEIEYSDKMLLLEATLMDKSTQKRGELEPVIRHSVNLALSTNKPLQTIFVANEVD</sequence>
<evidence type="ECO:0000313" key="1">
    <source>
        <dbReference type="EMBL" id="MTW00421.1"/>
    </source>
</evidence>
<keyword evidence="1" id="KW-0255">Endonuclease</keyword>
<dbReference type="EMBL" id="WNIA01001110">
    <property type="protein sequence ID" value="MTW00421.1"/>
    <property type="molecule type" value="Genomic_DNA"/>
</dbReference>